<gene>
    <name evidence="2" type="ORF">SDC9_193483</name>
</gene>
<accession>A0A645IC84</accession>
<feature type="region of interest" description="Disordered" evidence="1">
    <location>
        <begin position="119"/>
        <end position="149"/>
    </location>
</feature>
<dbReference type="AlphaFoldDB" id="A0A645IC84"/>
<sequence length="149" mass="16251">MQRRKEDRVTDGIDDVTAAVQAFRAFVQTKTAQFTPVVCQRPDTGPLHTANIGCRLGQDAEHHIQTGFCEIGAARQAGNALLKVFRRHQGVGCDEAELCFHVTETALWPYGRFDSLNANDDPGQMPVNSSTPRESNTGLTIARPDPASS</sequence>
<protein>
    <submittedName>
        <fullName evidence="2">Uncharacterized protein</fullName>
    </submittedName>
</protein>
<evidence type="ECO:0000256" key="1">
    <source>
        <dbReference type="SAM" id="MobiDB-lite"/>
    </source>
</evidence>
<name>A0A645IC84_9ZZZZ</name>
<organism evidence="2">
    <name type="scientific">bioreactor metagenome</name>
    <dbReference type="NCBI Taxonomy" id="1076179"/>
    <lineage>
        <taxon>unclassified sequences</taxon>
        <taxon>metagenomes</taxon>
        <taxon>ecological metagenomes</taxon>
    </lineage>
</organism>
<evidence type="ECO:0000313" key="2">
    <source>
        <dbReference type="EMBL" id="MPN45904.1"/>
    </source>
</evidence>
<proteinExistence type="predicted"/>
<feature type="compositionally biased region" description="Polar residues" evidence="1">
    <location>
        <begin position="126"/>
        <end position="139"/>
    </location>
</feature>
<dbReference type="EMBL" id="VSSQ01106134">
    <property type="protein sequence ID" value="MPN45904.1"/>
    <property type="molecule type" value="Genomic_DNA"/>
</dbReference>
<comment type="caution">
    <text evidence="2">The sequence shown here is derived from an EMBL/GenBank/DDBJ whole genome shotgun (WGS) entry which is preliminary data.</text>
</comment>
<reference evidence="2" key="1">
    <citation type="submission" date="2019-08" db="EMBL/GenBank/DDBJ databases">
        <authorList>
            <person name="Kucharzyk K."/>
            <person name="Murdoch R.W."/>
            <person name="Higgins S."/>
            <person name="Loffler F."/>
        </authorList>
    </citation>
    <scope>NUCLEOTIDE SEQUENCE</scope>
</reference>